<organism evidence="1 2">
    <name type="scientific">Rhabditophanes sp. KR3021</name>
    <dbReference type="NCBI Taxonomy" id="114890"/>
    <lineage>
        <taxon>Eukaryota</taxon>
        <taxon>Metazoa</taxon>
        <taxon>Ecdysozoa</taxon>
        <taxon>Nematoda</taxon>
        <taxon>Chromadorea</taxon>
        <taxon>Rhabditida</taxon>
        <taxon>Tylenchina</taxon>
        <taxon>Panagrolaimomorpha</taxon>
        <taxon>Strongyloidoidea</taxon>
        <taxon>Alloionematidae</taxon>
        <taxon>Rhabditophanes</taxon>
    </lineage>
</organism>
<protein>
    <submittedName>
        <fullName evidence="2">RNA helicase</fullName>
    </submittedName>
</protein>
<reference evidence="2" key="1">
    <citation type="submission" date="2016-11" db="UniProtKB">
        <authorList>
            <consortium name="WormBaseParasite"/>
        </authorList>
    </citation>
    <scope>IDENTIFICATION</scope>
    <source>
        <strain evidence="2">KR3021</strain>
    </source>
</reference>
<accession>A0AC35TTG4</accession>
<evidence type="ECO:0000313" key="1">
    <source>
        <dbReference type="Proteomes" id="UP000095286"/>
    </source>
</evidence>
<dbReference type="WBParaSite" id="RSKR_0000418300.1">
    <property type="protein sequence ID" value="RSKR_0000418300.1"/>
    <property type="gene ID" value="RSKR_0000418300"/>
</dbReference>
<sequence>MSNNLKRRNDMAYLYDSDSDDEPEQKKIEMECEDIDEIDPLDAYMSGITEVANNDIAQSSSKAKEIYETGKGQSTSNFRCDLEDGQDDSEESYYKYLEKYENQMAKEDTIYEYDEDGNIIHTWKKKVEMLEPVKHNLINYEPFVRDVYDEHEQVKSLTCQQVFEIRKSIGIQVFGKSPPNPVVSFGHLGQNATLLSMISQLSYEKPTPIQCQAIPAALAGRDVLGIAQTGSGKTLAYILPAILHILNQDSRTNDSGPVVLIVAPTRELALQIYSEAKKFGKPFGIKCVCAYGGGVKYEQAKALEGYVDLVVCTPGRIIDLLQGGQTNLQNVTFLVFDEADRMFDCGFEPQVTTISDQIRLDRQCLMFSATFKSKIEKLALKVLCDPIKIICGELNEGNADVTEHVLVLTEEYKFVWLKANMVKFLSAGKLIIFVTKKTDAALFHDKLRKSNVECLLLHGDLSQFDRNERIGAFKKNVNVLVATDVCARGLDIPHVGTVLNYTPARDFETHLHRIGRTGRAGKKGDAYTLLTQEDKKFAIDLVKHFENNGLEVCDALMNLALTNEDFAKDRQNHMTSTSVLPINREKRQLAKEIKIAESASKYVEGMDKASATRSVYAKKFAMSFVRASEPDKPSNDVYDEAADPRPEWKKRLEERVAQVKADLEAKRKNNP</sequence>
<evidence type="ECO:0000313" key="2">
    <source>
        <dbReference type="WBParaSite" id="RSKR_0000418300.1"/>
    </source>
</evidence>
<proteinExistence type="predicted"/>
<name>A0AC35TTG4_9BILA</name>
<dbReference type="Proteomes" id="UP000095286">
    <property type="component" value="Unplaced"/>
</dbReference>